<dbReference type="EMBL" id="BAAAFH010000003">
    <property type="protein sequence ID" value="GAA0874420.1"/>
    <property type="molecule type" value="Genomic_DNA"/>
</dbReference>
<dbReference type="InterPro" id="IPR023614">
    <property type="entry name" value="Porin_dom_sf"/>
</dbReference>
<dbReference type="InterPro" id="IPR010870">
    <property type="entry name" value="Porin_O/P"/>
</dbReference>
<dbReference type="Gene3D" id="2.40.160.10">
    <property type="entry name" value="Porin"/>
    <property type="match status" value="1"/>
</dbReference>
<organism evidence="1 2">
    <name type="scientific">Wandonia haliotis</name>
    <dbReference type="NCBI Taxonomy" id="574963"/>
    <lineage>
        <taxon>Bacteria</taxon>
        <taxon>Pseudomonadati</taxon>
        <taxon>Bacteroidota</taxon>
        <taxon>Flavobacteriia</taxon>
        <taxon>Flavobacteriales</taxon>
        <taxon>Crocinitomicaceae</taxon>
        <taxon>Wandonia</taxon>
    </lineage>
</organism>
<accession>A0ABN1MMG4</accession>
<reference evidence="1 2" key="1">
    <citation type="journal article" date="2019" name="Int. J. Syst. Evol. Microbiol.">
        <title>The Global Catalogue of Microorganisms (GCM) 10K type strain sequencing project: providing services to taxonomists for standard genome sequencing and annotation.</title>
        <authorList>
            <consortium name="The Broad Institute Genomics Platform"/>
            <consortium name="The Broad Institute Genome Sequencing Center for Infectious Disease"/>
            <person name="Wu L."/>
            <person name="Ma J."/>
        </authorList>
    </citation>
    <scope>NUCLEOTIDE SEQUENCE [LARGE SCALE GENOMIC DNA]</scope>
    <source>
        <strain evidence="1 2">JCM 16083</strain>
    </source>
</reference>
<sequence length="424" mass="49534">MMRITNFFSVQVFIIVLQLFVFEGVVNAQRDSLKKNREKRDLYVPDAPVKFEPEKKWYERINIRGYAQLRYNRLFETNPDLGCEQCDKSWGRNGGFSLRRARVVFFGQVHPRVYFYIQPDFASSVNANSLHFLQLRDAYFDIGLDNDNQFRFRIGQTKIPFGFENMQSSQNRLPLDRDDALNSALRNERDIGIFFYWAPKKIRKRFSMLTREGYKGSGDYGVFGLGVYNGQTANRPELNNQPHIVARLTYPFEIGGQIFEPGIQVYTGRYTLSPGSVSEGVIHKDDYTYLDQRIALTTVLYPRPFGIQAEYNIGRGPEFNKATGAIELNDLQGGYITMSARIKAGSHFIYPFVRMQYYEGGKKHERDARSYHVNEYEIGIEWLPYKNFELVAMYTFSSRRYEDFENQDNFQKGSLLRLQLQVNF</sequence>
<evidence type="ECO:0000313" key="1">
    <source>
        <dbReference type="EMBL" id="GAA0874420.1"/>
    </source>
</evidence>
<dbReference type="Pfam" id="PF07396">
    <property type="entry name" value="Porin_O_P"/>
    <property type="match status" value="1"/>
</dbReference>
<keyword evidence="2" id="KW-1185">Reference proteome</keyword>
<evidence type="ECO:0000313" key="2">
    <source>
        <dbReference type="Proteomes" id="UP001501126"/>
    </source>
</evidence>
<gene>
    <name evidence="1" type="ORF">GCM10009118_08280</name>
</gene>
<dbReference type="RefSeq" id="WP_343785318.1">
    <property type="nucleotide sequence ID" value="NZ_BAAAFH010000003.1"/>
</dbReference>
<comment type="caution">
    <text evidence="1">The sequence shown here is derived from an EMBL/GenBank/DDBJ whole genome shotgun (WGS) entry which is preliminary data.</text>
</comment>
<dbReference type="Proteomes" id="UP001501126">
    <property type="component" value="Unassembled WGS sequence"/>
</dbReference>
<protein>
    <submittedName>
        <fullName evidence="1">OprO/OprP family phosphate-selective porin</fullName>
    </submittedName>
</protein>
<dbReference type="SUPFAM" id="SSF56935">
    <property type="entry name" value="Porins"/>
    <property type="match status" value="1"/>
</dbReference>
<proteinExistence type="predicted"/>
<name>A0ABN1MMG4_9FLAO</name>